<dbReference type="PANTHER" id="PTHR43751:SF3">
    <property type="entry name" value="SULFATASE N-TERMINAL DOMAIN-CONTAINING PROTEIN"/>
    <property type="match status" value="1"/>
</dbReference>
<feature type="transmembrane region" description="Helical" evidence="1">
    <location>
        <begin position="174"/>
        <end position="194"/>
    </location>
</feature>
<feature type="transmembrane region" description="Helical" evidence="1">
    <location>
        <begin position="115"/>
        <end position="134"/>
    </location>
</feature>
<keyword evidence="1" id="KW-1133">Transmembrane helix</keyword>
<feature type="domain" description="Sulfatase N-terminal" evidence="2">
    <location>
        <begin position="383"/>
        <end position="713"/>
    </location>
</feature>
<feature type="transmembrane region" description="Helical" evidence="1">
    <location>
        <begin position="282"/>
        <end position="311"/>
    </location>
</feature>
<dbReference type="InterPro" id="IPR000917">
    <property type="entry name" value="Sulfatase_N"/>
</dbReference>
<dbReference type="Pfam" id="PF00884">
    <property type="entry name" value="Sulfatase"/>
    <property type="match status" value="1"/>
</dbReference>
<reference evidence="3 4" key="1">
    <citation type="submission" date="2024-09" db="EMBL/GenBank/DDBJ databases">
        <title>Genome sequencing and assembly of Phytophthora oleae, isolate VK10A, causative agent of rot of olive drupes.</title>
        <authorList>
            <person name="Conti Taguali S."/>
            <person name="Riolo M."/>
            <person name="La Spada F."/>
            <person name="Cacciola S.O."/>
            <person name="Dionisio G."/>
        </authorList>
    </citation>
    <scope>NUCLEOTIDE SEQUENCE [LARGE SCALE GENOMIC DNA]</scope>
    <source>
        <strain evidence="3 4">VK10A</strain>
    </source>
</reference>
<dbReference type="AlphaFoldDB" id="A0ABD3FTX0"/>
<feature type="transmembrane region" description="Helical" evidence="1">
    <location>
        <begin position="6"/>
        <end position="26"/>
    </location>
</feature>
<accession>A0ABD3FTX0</accession>
<keyword evidence="1" id="KW-0812">Transmembrane</keyword>
<evidence type="ECO:0000313" key="4">
    <source>
        <dbReference type="Proteomes" id="UP001632037"/>
    </source>
</evidence>
<dbReference type="EMBL" id="JBIMZQ010000009">
    <property type="protein sequence ID" value="KAL3669190.1"/>
    <property type="molecule type" value="Genomic_DNA"/>
</dbReference>
<dbReference type="InterPro" id="IPR017850">
    <property type="entry name" value="Alkaline_phosphatase_core_sf"/>
</dbReference>
<name>A0ABD3FTX0_9STRA</name>
<evidence type="ECO:0000313" key="3">
    <source>
        <dbReference type="EMBL" id="KAL3669190.1"/>
    </source>
</evidence>
<dbReference type="CDD" id="cd16015">
    <property type="entry name" value="LTA_synthase"/>
    <property type="match status" value="1"/>
</dbReference>
<dbReference type="Gene3D" id="3.40.720.10">
    <property type="entry name" value="Alkaline Phosphatase, subunit A"/>
    <property type="match status" value="1"/>
</dbReference>
<keyword evidence="4" id="KW-1185">Reference proteome</keyword>
<dbReference type="PANTHER" id="PTHR43751">
    <property type="entry name" value="SULFATASE"/>
    <property type="match status" value="1"/>
</dbReference>
<organism evidence="3 4">
    <name type="scientific">Phytophthora oleae</name>
    <dbReference type="NCBI Taxonomy" id="2107226"/>
    <lineage>
        <taxon>Eukaryota</taxon>
        <taxon>Sar</taxon>
        <taxon>Stramenopiles</taxon>
        <taxon>Oomycota</taxon>
        <taxon>Peronosporomycetes</taxon>
        <taxon>Peronosporales</taxon>
        <taxon>Peronosporaceae</taxon>
        <taxon>Phytophthora</taxon>
    </lineage>
</organism>
<sequence>MAPPLWAAWSFVYCVVLAFFSLYRLLTLRSLITMYGTEKDVTLGVELGALALGTLQDLVCATYLSTALWGVDNWLKHRQEQCQQVETEDVENIVERGLQTPLDVRQRRERRIAGALKFTASLVLFSLMAVPFVADQLLVRIRDMRFNFDLVKMAIHESNNASAAEISSAEINQAYISATLAVATATVFAVVRATNKWADLTRWSPTRAIQQVVQRKLHATAKEMSLEEGVGETTGFLGKKGVPTEMVVDLEDDKVDEVSVAALADKSEEKSVRWWRDRARGIVVVLALVILPAIVLALSQACSALVAYAALNATLNEFFMHALFVSSQGFLPLIANGSILAKTYIHTDTEDYELFADDSLYRRTTGFHGDLAFDVKVEQENPPNVLLVVVESFRFHDSHYLVGDEDPSNLFRGSNITVTPNFDKWAKRGVAFSNMWSSWRTSRSVESLLFAQVPYDSVADSGMSGGKKNYRLEGLPQFFKAKGYEPFFTTGCKTDYDDWDTFLPSHGFDTVWGRDEMIKLAESDMGITHDQWFGKEHRELYWGVHDDVSYQLLGDLMVNKTKEQTDRMAKGEAKKPLFLTHYTISTHVSYEERPTWYAESEKPDFSALYEGVKYAGDIKNYAEMRYFSDVEFGKFMDRMSAAGILNDTIVVVVGDHGQAPEAGNYIPEARDVSVHHVAGMLVAEGRLGDAVGLKIEDPTEQYDIMNTLADIVGVPEEGFIQDGVGRSLKRQAKFGDRVVYSNNPSRKMSIVRGTERLRYDHAAKSVLLHDAKADHDMHYDLFPDLTPEQQNEWLKWRDNGRQLTEYYVKRWDKRCLFAAKC</sequence>
<evidence type="ECO:0000259" key="2">
    <source>
        <dbReference type="Pfam" id="PF00884"/>
    </source>
</evidence>
<comment type="caution">
    <text evidence="3">The sequence shown here is derived from an EMBL/GenBank/DDBJ whole genome shotgun (WGS) entry which is preliminary data.</text>
</comment>
<dbReference type="InterPro" id="IPR052701">
    <property type="entry name" value="GAG_Ulvan_Degrading_Sulfatases"/>
</dbReference>
<keyword evidence="1" id="KW-0472">Membrane</keyword>
<proteinExistence type="predicted"/>
<dbReference type="Proteomes" id="UP001632037">
    <property type="component" value="Unassembled WGS sequence"/>
</dbReference>
<gene>
    <name evidence="3" type="ORF">V7S43_005574</name>
</gene>
<dbReference type="SUPFAM" id="SSF53649">
    <property type="entry name" value="Alkaline phosphatase-like"/>
    <property type="match status" value="1"/>
</dbReference>
<evidence type="ECO:0000256" key="1">
    <source>
        <dbReference type="SAM" id="Phobius"/>
    </source>
</evidence>
<protein>
    <recommendedName>
        <fullName evidence="2">Sulfatase N-terminal domain-containing protein</fullName>
    </recommendedName>
</protein>